<dbReference type="PANTHER" id="PTHR32309:SF13">
    <property type="entry name" value="FERRIC ENTEROBACTIN TRANSPORT PROTEIN FEPE"/>
    <property type="match status" value="1"/>
</dbReference>
<keyword evidence="4 6" id="KW-1133">Transmembrane helix</keyword>
<evidence type="ECO:0000313" key="8">
    <source>
        <dbReference type="EMBL" id="APD91848.1"/>
    </source>
</evidence>
<sequence length="317" mass="35428">MNITNESLSSRGNSEDEIDLKELVSVIWKEKVLVIAVASLFAVLSVIYAIKQPNIYKSEVLLAPSEQEGSGGLAGLAGQFGGLASLAGVNLGGGSNKAQLAVEVLKSRQFTSDFINKHNILPELMGVHSWNMQKNELIYDEELYDGESGEWTRVVTAPLVPEPSMQEAYKEFKKVFSVNNDKETGLITLSVSHVSPYVAKQWVSWLVEDINQTMKEREVLEAKKSTEFLQHQLNQTEIADIREVLYKLVEEQTKTIMFAEVRDEYVFKTIDAAFVPEEKFRPKRAVIAILGTILGCIAGVIFAFIVNFSKKQRSKSF</sequence>
<keyword evidence="2" id="KW-1003">Cell membrane</keyword>
<evidence type="ECO:0000256" key="6">
    <source>
        <dbReference type="SAM" id="Phobius"/>
    </source>
</evidence>
<keyword evidence="3 6" id="KW-0812">Transmembrane</keyword>
<dbReference type="EMBL" id="CP018024">
    <property type="protein sequence ID" value="APD91848.1"/>
    <property type="molecule type" value="Genomic_DNA"/>
</dbReference>
<evidence type="ECO:0000259" key="7">
    <source>
        <dbReference type="Pfam" id="PF02706"/>
    </source>
</evidence>
<evidence type="ECO:0000256" key="4">
    <source>
        <dbReference type="ARBA" id="ARBA00022989"/>
    </source>
</evidence>
<evidence type="ECO:0000256" key="2">
    <source>
        <dbReference type="ARBA" id="ARBA00022475"/>
    </source>
</evidence>
<feature type="transmembrane region" description="Helical" evidence="6">
    <location>
        <begin position="285"/>
        <end position="308"/>
    </location>
</feature>
<evidence type="ECO:0000256" key="1">
    <source>
        <dbReference type="ARBA" id="ARBA00004651"/>
    </source>
</evidence>
<feature type="transmembrane region" description="Helical" evidence="6">
    <location>
        <begin position="32"/>
        <end position="50"/>
    </location>
</feature>
<dbReference type="Pfam" id="PF02706">
    <property type="entry name" value="Wzz"/>
    <property type="match status" value="1"/>
</dbReference>
<reference evidence="8 9" key="1">
    <citation type="submission" date="2016-11" db="EMBL/GenBank/DDBJ databases">
        <title>Networking in microbes: conjugative elements and plasmids in the genus Alteromonas.</title>
        <authorList>
            <person name="Lopez-Perez M."/>
            <person name="Ramon-Marco N."/>
            <person name="Rodriguez-Valera F."/>
        </authorList>
    </citation>
    <scope>NUCLEOTIDE SEQUENCE [LARGE SCALE GENOMIC DNA]</scope>
    <source>
        <strain evidence="8 9">CP48</strain>
    </source>
</reference>
<gene>
    <name evidence="8" type="ORF">BM524_15970</name>
</gene>
<evidence type="ECO:0000256" key="3">
    <source>
        <dbReference type="ARBA" id="ARBA00022692"/>
    </source>
</evidence>
<feature type="domain" description="Polysaccharide chain length determinant N-terminal" evidence="7">
    <location>
        <begin position="16"/>
        <end position="117"/>
    </location>
</feature>
<dbReference type="Proteomes" id="UP000182101">
    <property type="component" value="Chromosome"/>
</dbReference>
<accession>A0AAC9NT95</accession>
<proteinExistence type="predicted"/>
<dbReference type="GO" id="GO:0005886">
    <property type="term" value="C:plasma membrane"/>
    <property type="evidence" value="ECO:0007669"/>
    <property type="project" value="UniProtKB-SubCell"/>
</dbReference>
<dbReference type="GO" id="GO:0004713">
    <property type="term" value="F:protein tyrosine kinase activity"/>
    <property type="evidence" value="ECO:0007669"/>
    <property type="project" value="TreeGrafter"/>
</dbReference>
<protein>
    <submittedName>
        <fullName evidence="8">LPS O-antigen length regulator</fullName>
    </submittedName>
</protein>
<dbReference type="AlphaFoldDB" id="A0AAC9NT95"/>
<organism evidence="8 9">
    <name type="scientific">Alteromonas mediterranea</name>
    <dbReference type="NCBI Taxonomy" id="314275"/>
    <lineage>
        <taxon>Bacteria</taxon>
        <taxon>Pseudomonadati</taxon>
        <taxon>Pseudomonadota</taxon>
        <taxon>Gammaproteobacteria</taxon>
        <taxon>Alteromonadales</taxon>
        <taxon>Alteromonadaceae</taxon>
        <taxon>Alteromonas/Salinimonas group</taxon>
        <taxon>Alteromonas</taxon>
    </lineage>
</organism>
<dbReference type="InterPro" id="IPR003856">
    <property type="entry name" value="LPS_length_determ_N"/>
</dbReference>
<name>A0AAC9NT95_9ALTE</name>
<comment type="subcellular location">
    <subcellularLocation>
        <location evidence="1">Cell membrane</location>
        <topology evidence="1">Multi-pass membrane protein</topology>
    </subcellularLocation>
</comment>
<evidence type="ECO:0000313" key="9">
    <source>
        <dbReference type="Proteomes" id="UP000182101"/>
    </source>
</evidence>
<evidence type="ECO:0000256" key="5">
    <source>
        <dbReference type="ARBA" id="ARBA00023136"/>
    </source>
</evidence>
<dbReference type="PANTHER" id="PTHR32309">
    <property type="entry name" value="TYROSINE-PROTEIN KINASE"/>
    <property type="match status" value="1"/>
</dbReference>
<dbReference type="InterPro" id="IPR050445">
    <property type="entry name" value="Bact_polysacc_biosynth/exp"/>
</dbReference>
<keyword evidence="5 6" id="KW-0472">Membrane</keyword>